<dbReference type="InterPro" id="IPR040079">
    <property type="entry name" value="Glutathione_S-Trfase"/>
</dbReference>
<evidence type="ECO:0000256" key="2">
    <source>
        <dbReference type="ARBA" id="ARBA00022679"/>
    </source>
</evidence>
<dbReference type="RefSeq" id="WP_340332120.1">
    <property type="nucleotide sequence ID" value="NZ_JAZHOF010000011.1"/>
</dbReference>
<dbReference type="GO" id="GO:0006749">
    <property type="term" value="P:glutathione metabolic process"/>
    <property type="evidence" value="ECO:0007669"/>
    <property type="project" value="TreeGrafter"/>
</dbReference>
<comment type="caution">
    <text evidence="5">The sequence shown here is derived from an EMBL/GenBank/DDBJ whole genome shotgun (WGS) entry which is preliminary data.</text>
</comment>
<evidence type="ECO:0000259" key="4">
    <source>
        <dbReference type="PROSITE" id="PS50405"/>
    </source>
</evidence>
<keyword evidence="6" id="KW-1185">Reference proteome</keyword>
<dbReference type="GO" id="GO:0043295">
    <property type="term" value="F:glutathione binding"/>
    <property type="evidence" value="ECO:0007669"/>
    <property type="project" value="TreeGrafter"/>
</dbReference>
<dbReference type="SUPFAM" id="SSF52833">
    <property type="entry name" value="Thioredoxin-like"/>
    <property type="match status" value="1"/>
</dbReference>
<dbReference type="GO" id="GO:0005737">
    <property type="term" value="C:cytoplasm"/>
    <property type="evidence" value="ECO:0007669"/>
    <property type="project" value="TreeGrafter"/>
</dbReference>
<reference evidence="5 6" key="1">
    <citation type="submission" date="2024-02" db="EMBL/GenBank/DDBJ databases">
        <title>Genome analysis and characterization of Microbaculum marinisediminis sp. nov., isolated from marine sediment.</title>
        <authorList>
            <person name="Du Z.-J."/>
            <person name="Ye Y.-Q."/>
            <person name="Zhang Z.-R."/>
            <person name="Yuan S.-M."/>
            <person name="Zhang X.-Y."/>
        </authorList>
    </citation>
    <scope>NUCLEOTIDE SEQUENCE [LARGE SCALE GENOMIC DNA]</scope>
    <source>
        <strain evidence="5 6">SDUM1044001</strain>
    </source>
</reference>
<dbReference type="PROSITE" id="PS50404">
    <property type="entry name" value="GST_NTER"/>
    <property type="match status" value="1"/>
</dbReference>
<dbReference type="EMBL" id="JAZHOF010000011">
    <property type="protein sequence ID" value="MEJ8574425.1"/>
    <property type="molecule type" value="Genomic_DNA"/>
</dbReference>
<dbReference type="InterPro" id="IPR010987">
    <property type="entry name" value="Glutathione-S-Trfase_C-like"/>
</dbReference>
<dbReference type="SUPFAM" id="SSF47616">
    <property type="entry name" value="GST C-terminal domain-like"/>
    <property type="match status" value="1"/>
</dbReference>
<keyword evidence="2" id="KW-0808">Transferase</keyword>
<feature type="domain" description="GST N-terminal" evidence="3">
    <location>
        <begin position="4"/>
        <end position="85"/>
    </location>
</feature>
<dbReference type="EC" id="2.5.1.18" evidence="1"/>
<dbReference type="PANTHER" id="PTHR43900">
    <property type="entry name" value="GLUTATHIONE S-TRANSFERASE RHO"/>
    <property type="match status" value="1"/>
</dbReference>
<name>A0AAW9RZQ9_9HYPH</name>
<evidence type="ECO:0000256" key="1">
    <source>
        <dbReference type="ARBA" id="ARBA00012452"/>
    </source>
</evidence>
<gene>
    <name evidence="5" type="ORF">V3328_23280</name>
</gene>
<dbReference type="InterPro" id="IPR036282">
    <property type="entry name" value="Glutathione-S-Trfase_C_sf"/>
</dbReference>
<organism evidence="5 6">
    <name type="scientific">Microbaculum marinum</name>
    <dbReference type="NCBI Taxonomy" id="1764581"/>
    <lineage>
        <taxon>Bacteria</taxon>
        <taxon>Pseudomonadati</taxon>
        <taxon>Pseudomonadota</taxon>
        <taxon>Alphaproteobacteria</taxon>
        <taxon>Hyphomicrobiales</taxon>
        <taxon>Tepidamorphaceae</taxon>
        <taxon>Microbaculum</taxon>
    </lineage>
</organism>
<dbReference type="Gene3D" id="1.20.1050.10">
    <property type="match status" value="1"/>
</dbReference>
<dbReference type="PANTHER" id="PTHR43900:SF3">
    <property type="entry name" value="GLUTATHIONE S-TRANSFERASE RHO"/>
    <property type="match status" value="1"/>
</dbReference>
<dbReference type="PROSITE" id="PS50405">
    <property type="entry name" value="GST_CTER"/>
    <property type="match status" value="1"/>
</dbReference>
<dbReference type="GO" id="GO:0004364">
    <property type="term" value="F:glutathione transferase activity"/>
    <property type="evidence" value="ECO:0007669"/>
    <property type="project" value="UniProtKB-EC"/>
</dbReference>
<dbReference type="AlphaFoldDB" id="A0AAW9RZQ9"/>
<dbReference type="SFLD" id="SFLDS00019">
    <property type="entry name" value="Glutathione_Transferase_(cytos"/>
    <property type="match status" value="1"/>
</dbReference>
<dbReference type="Gene3D" id="3.40.30.10">
    <property type="entry name" value="Glutaredoxin"/>
    <property type="match status" value="1"/>
</dbReference>
<dbReference type="Pfam" id="PF00043">
    <property type="entry name" value="GST_C"/>
    <property type="match status" value="1"/>
</dbReference>
<dbReference type="Proteomes" id="UP001378188">
    <property type="component" value="Unassembled WGS sequence"/>
</dbReference>
<dbReference type="Pfam" id="PF13417">
    <property type="entry name" value="GST_N_3"/>
    <property type="match status" value="1"/>
</dbReference>
<sequence>MADSDLTVYGAPYSVYVRIVRMTLEEKGVAYVLDPVDIFTQNDETRAYRKLNPFAKIPTLAHGDFVLYETRAIARYVDESFDGPSLQPSSPGSRARMEQVVGIVDSFAYAALVWDIYVAHTARQKSNSEEHAERIASALPMARICLGEFDRLLAGKQFFGGATVSLADLHVAPVFGYFTTVPESEGLMSAHPGLSQWWSTMSERDSWRTVSAGTRDPQ</sequence>
<dbReference type="InterPro" id="IPR036249">
    <property type="entry name" value="Thioredoxin-like_sf"/>
</dbReference>
<proteinExistence type="predicted"/>
<feature type="domain" description="GST C-terminal" evidence="4">
    <location>
        <begin position="90"/>
        <end position="218"/>
    </location>
</feature>
<dbReference type="InterPro" id="IPR004045">
    <property type="entry name" value="Glutathione_S-Trfase_N"/>
</dbReference>
<protein>
    <recommendedName>
        <fullName evidence="1">glutathione transferase</fullName>
        <ecNumber evidence="1">2.5.1.18</ecNumber>
    </recommendedName>
</protein>
<dbReference type="SFLD" id="SFLDG00358">
    <property type="entry name" value="Main_(cytGST)"/>
    <property type="match status" value="1"/>
</dbReference>
<evidence type="ECO:0000259" key="3">
    <source>
        <dbReference type="PROSITE" id="PS50404"/>
    </source>
</evidence>
<dbReference type="InterPro" id="IPR004046">
    <property type="entry name" value="GST_C"/>
</dbReference>
<evidence type="ECO:0000313" key="6">
    <source>
        <dbReference type="Proteomes" id="UP001378188"/>
    </source>
</evidence>
<accession>A0AAW9RZQ9</accession>
<dbReference type="CDD" id="cd00299">
    <property type="entry name" value="GST_C_family"/>
    <property type="match status" value="1"/>
</dbReference>
<evidence type="ECO:0000313" key="5">
    <source>
        <dbReference type="EMBL" id="MEJ8574425.1"/>
    </source>
</evidence>